<evidence type="ECO:0000313" key="7">
    <source>
        <dbReference type="EMBL" id="PIU41359.1"/>
    </source>
</evidence>
<dbReference type="GO" id="GO:0046872">
    <property type="term" value="F:metal ion binding"/>
    <property type="evidence" value="ECO:0007669"/>
    <property type="project" value="UniProtKB-KW"/>
</dbReference>
<protein>
    <recommendedName>
        <fullName evidence="9">Polyprenyl synthetase family protein</fullName>
    </recommendedName>
</protein>
<comment type="caution">
    <text evidence="7">The sequence shown here is derived from an EMBL/GenBank/DDBJ whole genome shotgun (WGS) entry which is preliminary data.</text>
</comment>
<evidence type="ECO:0008006" key="9">
    <source>
        <dbReference type="Google" id="ProtNLM"/>
    </source>
</evidence>
<dbReference type="Pfam" id="PF00348">
    <property type="entry name" value="polyprenyl_synt"/>
    <property type="match status" value="1"/>
</dbReference>
<evidence type="ECO:0000256" key="3">
    <source>
        <dbReference type="ARBA" id="ARBA00022679"/>
    </source>
</evidence>
<dbReference type="SFLD" id="SFLDS00005">
    <property type="entry name" value="Isoprenoid_Synthase_Type_I"/>
    <property type="match status" value="1"/>
</dbReference>
<keyword evidence="4" id="KW-0479">Metal-binding</keyword>
<dbReference type="PANTHER" id="PTHR12001:SF85">
    <property type="entry name" value="SHORT CHAIN ISOPRENYL DIPHOSPHATE SYNTHASE"/>
    <property type="match status" value="1"/>
</dbReference>
<evidence type="ECO:0000313" key="8">
    <source>
        <dbReference type="Proteomes" id="UP000230052"/>
    </source>
</evidence>
<evidence type="ECO:0000256" key="4">
    <source>
        <dbReference type="ARBA" id="ARBA00022723"/>
    </source>
</evidence>
<evidence type="ECO:0000256" key="5">
    <source>
        <dbReference type="ARBA" id="ARBA00022842"/>
    </source>
</evidence>
<evidence type="ECO:0000256" key="1">
    <source>
        <dbReference type="ARBA" id="ARBA00001946"/>
    </source>
</evidence>
<dbReference type="GO" id="GO:0008299">
    <property type="term" value="P:isoprenoid biosynthetic process"/>
    <property type="evidence" value="ECO:0007669"/>
    <property type="project" value="InterPro"/>
</dbReference>
<dbReference type="PROSITE" id="PS00444">
    <property type="entry name" value="POLYPRENYL_SYNTHASE_2"/>
    <property type="match status" value="1"/>
</dbReference>
<dbReference type="SUPFAM" id="SSF48576">
    <property type="entry name" value="Terpenoid synthases"/>
    <property type="match status" value="1"/>
</dbReference>
<dbReference type="InterPro" id="IPR000092">
    <property type="entry name" value="Polyprenyl_synt"/>
</dbReference>
<keyword evidence="5" id="KW-0460">Magnesium</keyword>
<proteinExistence type="inferred from homology"/>
<dbReference type="InterPro" id="IPR033749">
    <property type="entry name" value="Polyprenyl_synt_CS"/>
</dbReference>
<comment type="similarity">
    <text evidence="2 6">Belongs to the FPP/GGPP synthase family.</text>
</comment>
<reference evidence="7 8" key="1">
    <citation type="submission" date="2017-09" db="EMBL/GenBank/DDBJ databases">
        <title>Depth-based differentiation of microbial function through sediment-hosted aquifers and enrichment of novel symbionts in the deep terrestrial subsurface.</title>
        <authorList>
            <person name="Probst A.J."/>
            <person name="Ladd B."/>
            <person name="Jarett J.K."/>
            <person name="Geller-Mcgrath D.E."/>
            <person name="Sieber C.M."/>
            <person name="Emerson J.B."/>
            <person name="Anantharaman K."/>
            <person name="Thomas B.C."/>
            <person name="Malmstrom R."/>
            <person name="Stieglmeier M."/>
            <person name="Klingl A."/>
            <person name="Woyke T."/>
            <person name="Ryan C.M."/>
            <person name="Banfield J.F."/>
        </authorList>
    </citation>
    <scope>NUCLEOTIDE SEQUENCE [LARGE SCALE GENOMIC DNA]</scope>
    <source>
        <strain evidence="7">CG07_land_8_20_14_0_80_42_15</strain>
    </source>
</reference>
<comment type="cofactor">
    <cofactor evidence="1">
        <name>Mg(2+)</name>
        <dbReference type="ChEBI" id="CHEBI:18420"/>
    </cofactor>
</comment>
<dbReference type="AlphaFoldDB" id="A0A2J0KU99"/>
<gene>
    <name evidence="7" type="ORF">COS99_05725</name>
</gene>
<dbReference type="Proteomes" id="UP000230052">
    <property type="component" value="Unassembled WGS sequence"/>
</dbReference>
<dbReference type="PROSITE" id="PS00723">
    <property type="entry name" value="POLYPRENYL_SYNTHASE_1"/>
    <property type="match status" value="1"/>
</dbReference>
<dbReference type="PANTHER" id="PTHR12001">
    <property type="entry name" value="GERANYLGERANYL PYROPHOSPHATE SYNTHASE"/>
    <property type="match status" value="1"/>
</dbReference>
<name>A0A2J0KU99_9BACT</name>
<evidence type="ECO:0000256" key="6">
    <source>
        <dbReference type="RuleBase" id="RU004466"/>
    </source>
</evidence>
<accession>A0A2J0KU99</accession>
<dbReference type="GO" id="GO:0004659">
    <property type="term" value="F:prenyltransferase activity"/>
    <property type="evidence" value="ECO:0007669"/>
    <property type="project" value="InterPro"/>
</dbReference>
<sequence length="346" mass="39643">MLNEIKNRIFSEIRKYTRDLRNIYSSSKLSPALFKHIEEFLLRDSKKIRPVLFAIGYLGFTGKPASGLYRSALSVEILHDFMLVHDDIIDKSDVRRGRPSMHSMLDKYVAKYKNIKFNGADLAIITGDVIYAMGIGAFLSIKENPERKEAALKQLINTAIYTGTGEFLELLSETKELNRVTKDNIYKIYDLKTANYSFACPLALGAILAGAKKRDVNKLIKYGIFLGRAFQIKDDLLDMVPEERRLGKSAFSDLRSSKRTILIWHAYNNSDKKDKLKIKSILEKDHINRLDLSAIQKIIDKTGTINYAKREIDELLKKAGSIRKRLKINETYKNILISHSEEIFDL</sequence>
<dbReference type="EMBL" id="PEWV01000060">
    <property type="protein sequence ID" value="PIU41359.1"/>
    <property type="molecule type" value="Genomic_DNA"/>
</dbReference>
<dbReference type="Gene3D" id="1.10.600.10">
    <property type="entry name" value="Farnesyl Diphosphate Synthase"/>
    <property type="match status" value="1"/>
</dbReference>
<keyword evidence="3 6" id="KW-0808">Transferase</keyword>
<dbReference type="InterPro" id="IPR008949">
    <property type="entry name" value="Isoprenoid_synthase_dom_sf"/>
</dbReference>
<organism evidence="7 8">
    <name type="scientific">Candidatus Aquitaenariimonas noxiae</name>
    <dbReference type="NCBI Taxonomy" id="1974741"/>
    <lineage>
        <taxon>Bacteria</taxon>
        <taxon>Pseudomonadati</taxon>
        <taxon>Candidatus Omnitrophota</taxon>
        <taxon>Candidatus Aquitaenariimonas</taxon>
    </lineage>
</organism>
<evidence type="ECO:0000256" key="2">
    <source>
        <dbReference type="ARBA" id="ARBA00006706"/>
    </source>
</evidence>